<sequence>MFTRLYIDIPIFNRFTFPTVVLSQQLSGSTASQHPITELEPKTSLSKAERSNNWVTLQLATQTDCHRHKGLRGAAISKQPTCSGFFRHLTDHTGDDIVVRVIRPCYRSSRRVSQQNQTQQIRSTIALTCSQFDSQFLDQDFKDWRRQKEKKK</sequence>
<reference evidence="1" key="2">
    <citation type="submission" date="2023-04" db="EMBL/GenBank/DDBJ databases">
        <authorList>
            <person name="Bu L."/>
            <person name="Lu L."/>
            <person name="Laidemitt M.R."/>
            <person name="Zhang S.M."/>
            <person name="Mutuku M."/>
            <person name="Mkoji G."/>
            <person name="Steinauer M."/>
            <person name="Loker E.S."/>
        </authorList>
    </citation>
    <scope>NUCLEOTIDE SEQUENCE</scope>
    <source>
        <strain evidence="1">KasaAsao</strain>
        <tissue evidence="1">Whole Snail</tissue>
    </source>
</reference>
<evidence type="ECO:0000313" key="2">
    <source>
        <dbReference type="Proteomes" id="UP001233172"/>
    </source>
</evidence>
<comment type="caution">
    <text evidence="1">The sequence shown here is derived from an EMBL/GenBank/DDBJ whole genome shotgun (WGS) entry which is preliminary data.</text>
</comment>
<accession>A0AAD8ARC7</accession>
<dbReference type="AlphaFoldDB" id="A0AAD8ARC7"/>
<proteinExistence type="predicted"/>
<gene>
    <name evidence="1" type="ORF">Bpfe_029586</name>
</gene>
<dbReference type="EMBL" id="JASAOG010000293">
    <property type="protein sequence ID" value="KAK0040994.1"/>
    <property type="molecule type" value="Genomic_DNA"/>
</dbReference>
<dbReference type="Proteomes" id="UP001233172">
    <property type="component" value="Unassembled WGS sequence"/>
</dbReference>
<protein>
    <submittedName>
        <fullName evidence="1">Uncharacterized protein</fullName>
    </submittedName>
</protein>
<evidence type="ECO:0000313" key="1">
    <source>
        <dbReference type="EMBL" id="KAK0040994.1"/>
    </source>
</evidence>
<keyword evidence="2" id="KW-1185">Reference proteome</keyword>
<reference evidence="1" key="1">
    <citation type="journal article" date="2023" name="PLoS Negl. Trop. Dis.">
        <title>A genome sequence for Biomphalaria pfeifferi, the major vector snail for the human-infecting parasite Schistosoma mansoni.</title>
        <authorList>
            <person name="Bu L."/>
            <person name="Lu L."/>
            <person name="Laidemitt M.R."/>
            <person name="Zhang S.M."/>
            <person name="Mutuku M."/>
            <person name="Mkoji G."/>
            <person name="Steinauer M."/>
            <person name="Loker E.S."/>
        </authorList>
    </citation>
    <scope>NUCLEOTIDE SEQUENCE</scope>
    <source>
        <strain evidence="1">KasaAsao</strain>
    </source>
</reference>
<organism evidence="1 2">
    <name type="scientific">Biomphalaria pfeifferi</name>
    <name type="common">Bloodfluke planorb</name>
    <name type="synonym">Freshwater snail</name>
    <dbReference type="NCBI Taxonomy" id="112525"/>
    <lineage>
        <taxon>Eukaryota</taxon>
        <taxon>Metazoa</taxon>
        <taxon>Spiralia</taxon>
        <taxon>Lophotrochozoa</taxon>
        <taxon>Mollusca</taxon>
        <taxon>Gastropoda</taxon>
        <taxon>Heterobranchia</taxon>
        <taxon>Euthyneura</taxon>
        <taxon>Panpulmonata</taxon>
        <taxon>Hygrophila</taxon>
        <taxon>Lymnaeoidea</taxon>
        <taxon>Planorbidae</taxon>
        <taxon>Biomphalaria</taxon>
    </lineage>
</organism>
<feature type="non-terminal residue" evidence="1">
    <location>
        <position position="1"/>
    </location>
</feature>
<name>A0AAD8ARC7_BIOPF</name>